<comment type="caution">
    <text evidence="2">The sequence shown here is derived from an EMBL/GenBank/DDBJ whole genome shotgun (WGS) entry which is preliminary data.</text>
</comment>
<dbReference type="PRINTS" id="PR00598">
    <property type="entry name" value="HTHMARR"/>
</dbReference>
<evidence type="ECO:0000259" key="1">
    <source>
        <dbReference type="PROSITE" id="PS50995"/>
    </source>
</evidence>
<evidence type="ECO:0000313" key="2">
    <source>
        <dbReference type="EMBL" id="MFC5995046.1"/>
    </source>
</evidence>
<reference evidence="3" key="1">
    <citation type="journal article" date="2019" name="Int. J. Syst. Evol. Microbiol.">
        <title>The Global Catalogue of Microorganisms (GCM) 10K type strain sequencing project: providing services to taxonomists for standard genome sequencing and annotation.</title>
        <authorList>
            <consortium name="The Broad Institute Genomics Platform"/>
            <consortium name="The Broad Institute Genome Sequencing Center for Infectious Disease"/>
            <person name="Wu L."/>
            <person name="Ma J."/>
        </authorList>
    </citation>
    <scope>NUCLEOTIDE SEQUENCE [LARGE SCALE GENOMIC DNA]</scope>
    <source>
        <strain evidence="3">CCM 8391</strain>
    </source>
</reference>
<dbReference type="PANTHER" id="PTHR33164">
    <property type="entry name" value="TRANSCRIPTIONAL REGULATOR, MARR FAMILY"/>
    <property type="match status" value="1"/>
</dbReference>
<gene>
    <name evidence="2" type="ORF">ACFQE5_12570</name>
</gene>
<feature type="domain" description="HTH marR-type" evidence="1">
    <location>
        <begin position="14"/>
        <end position="146"/>
    </location>
</feature>
<keyword evidence="3" id="KW-1185">Reference proteome</keyword>
<dbReference type="SMART" id="SM00347">
    <property type="entry name" value="HTH_MARR"/>
    <property type="match status" value="1"/>
</dbReference>
<accession>A0ABW1J2Y0</accession>
<protein>
    <submittedName>
        <fullName evidence="2">MarR family winged helix-turn-helix transcriptional regulator</fullName>
    </submittedName>
</protein>
<dbReference type="InterPro" id="IPR039422">
    <property type="entry name" value="MarR/SlyA-like"/>
</dbReference>
<dbReference type="RefSeq" id="WP_379585074.1">
    <property type="nucleotide sequence ID" value="NZ_JBHSQW010000026.1"/>
</dbReference>
<dbReference type="PROSITE" id="PS50995">
    <property type="entry name" value="HTH_MARR_2"/>
    <property type="match status" value="1"/>
</dbReference>
<dbReference type="PANTHER" id="PTHR33164:SF103">
    <property type="entry name" value="REGULATORY PROTEIN MARR"/>
    <property type="match status" value="1"/>
</dbReference>
<dbReference type="InterPro" id="IPR036388">
    <property type="entry name" value="WH-like_DNA-bd_sf"/>
</dbReference>
<dbReference type="Pfam" id="PF01047">
    <property type="entry name" value="MarR"/>
    <property type="match status" value="1"/>
</dbReference>
<sequence length="154" mass="16874">MTTAEAFFESRPDRMPLGKLLVWTGRAVGCHYQRAVAAQGLTSTSIGVLGVLGHCEGLSHRELAGRLGVTPATLTPVIDALEEAGQLRRERDRHDRRVVRLSLTEAGRDRLVAAFAQVVTAFREKLPHPPPDQAEIIRQYLLGVLDAIKDEGES</sequence>
<dbReference type="InterPro" id="IPR000835">
    <property type="entry name" value="HTH_MarR-typ"/>
</dbReference>
<name>A0ABW1J2Y0_9PSEU</name>
<dbReference type="Proteomes" id="UP001596302">
    <property type="component" value="Unassembled WGS sequence"/>
</dbReference>
<dbReference type="Gene3D" id="1.10.10.10">
    <property type="entry name" value="Winged helix-like DNA-binding domain superfamily/Winged helix DNA-binding domain"/>
    <property type="match status" value="1"/>
</dbReference>
<evidence type="ECO:0000313" key="3">
    <source>
        <dbReference type="Proteomes" id="UP001596302"/>
    </source>
</evidence>
<dbReference type="SUPFAM" id="SSF46785">
    <property type="entry name" value="Winged helix' DNA-binding domain"/>
    <property type="match status" value="1"/>
</dbReference>
<organism evidence="2 3">
    <name type="scientific">Pseudonocardia hispaniensis</name>
    <dbReference type="NCBI Taxonomy" id="904933"/>
    <lineage>
        <taxon>Bacteria</taxon>
        <taxon>Bacillati</taxon>
        <taxon>Actinomycetota</taxon>
        <taxon>Actinomycetes</taxon>
        <taxon>Pseudonocardiales</taxon>
        <taxon>Pseudonocardiaceae</taxon>
        <taxon>Pseudonocardia</taxon>
    </lineage>
</organism>
<dbReference type="EMBL" id="JBHSQW010000026">
    <property type="protein sequence ID" value="MFC5995046.1"/>
    <property type="molecule type" value="Genomic_DNA"/>
</dbReference>
<proteinExistence type="predicted"/>
<dbReference type="InterPro" id="IPR036390">
    <property type="entry name" value="WH_DNA-bd_sf"/>
</dbReference>